<keyword evidence="5 11" id="KW-0418">Kinase</keyword>
<name>R7QBP6_CHOCR</name>
<evidence type="ECO:0000256" key="7">
    <source>
        <dbReference type="ARBA" id="ARBA00047899"/>
    </source>
</evidence>
<dbReference type="PANTHER" id="PTHR22967:SF57">
    <property type="entry name" value="AUXILIN, ISOFORM A-RELATED"/>
    <property type="match status" value="1"/>
</dbReference>
<evidence type="ECO:0000256" key="1">
    <source>
        <dbReference type="ARBA" id="ARBA00012513"/>
    </source>
</evidence>
<dbReference type="GeneID" id="17323459"/>
<dbReference type="GO" id="GO:0004674">
    <property type="term" value="F:protein serine/threonine kinase activity"/>
    <property type="evidence" value="ECO:0007669"/>
    <property type="project" value="UniProtKB-KW"/>
</dbReference>
<gene>
    <name evidence="11" type="ORF">CHC_T00009003001</name>
</gene>
<keyword evidence="4" id="KW-0547">Nucleotide-binding</keyword>
<evidence type="ECO:0000259" key="10">
    <source>
        <dbReference type="PROSITE" id="PS50011"/>
    </source>
</evidence>
<comment type="catalytic activity">
    <reaction evidence="8">
        <text>L-seryl-[protein] + ATP = O-phospho-L-seryl-[protein] + ADP + H(+)</text>
        <dbReference type="Rhea" id="RHEA:17989"/>
        <dbReference type="Rhea" id="RHEA-COMP:9863"/>
        <dbReference type="Rhea" id="RHEA-COMP:11604"/>
        <dbReference type="ChEBI" id="CHEBI:15378"/>
        <dbReference type="ChEBI" id="CHEBI:29999"/>
        <dbReference type="ChEBI" id="CHEBI:30616"/>
        <dbReference type="ChEBI" id="CHEBI:83421"/>
        <dbReference type="ChEBI" id="CHEBI:456216"/>
        <dbReference type="EC" id="2.7.11.1"/>
    </reaction>
</comment>
<evidence type="ECO:0000256" key="5">
    <source>
        <dbReference type="ARBA" id="ARBA00022777"/>
    </source>
</evidence>
<dbReference type="InterPro" id="IPR000719">
    <property type="entry name" value="Prot_kinase_dom"/>
</dbReference>
<dbReference type="Pfam" id="PF00069">
    <property type="entry name" value="Pkinase"/>
    <property type="match status" value="1"/>
</dbReference>
<feature type="domain" description="Protein kinase" evidence="10">
    <location>
        <begin position="39"/>
        <end position="308"/>
    </location>
</feature>
<dbReference type="AlphaFoldDB" id="R7QBP6"/>
<dbReference type="GO" id="GO:0005737">
    <property type="term" value="C:cytoplasm"/>
    <property type="evidence" value="ECO:0007669"/>
    <property type="project" value="TreeGrafter"/>
</dbReference>
<feature type="compositionally biased region" description="Low complexity" evidence="9">
    <location>
        <begin position="440"/>
        <end position="449"/>
    </location>
</feature>
<keyword evidence="3" id="KW-0808">Transferase</keyword>
<feature type="region of interest" description="Disordered" evidence="9">
    <location>
        <begin position="427"/>
        <end position="460"/>
    </location>
</feature>
<evidence type="ECO:0000256" key="9">
    <source>
        <dbReference type="SAM" id="MobiDB-lite"/>
    </source>
</evidence>
<evidence type="ECO:0000313" key="12">
    <source>
        <dbReference type="Proteomes" id="UP000012073"/>
    </source>
</evidence>
<keyword evidence="2 11" id="KW-0723">Serine/threonine-protein kinase</keyword>
<evidence type="ECO:0000256" key="8">
    <source>
        <dbReference type="ARBA" id="ARBA00048679"/>
    </source>
</evidence>
<protein>
    <recommendedName>
        <fullName evidence="1">non-specific serine/threonine protein kinase</fullName>
        <ecNumber evidence="1">2.7.11.1</ecNumber>
    </recommendedName>
</protein>
<dbReference type="EC" id="2.7.11.1" evidence="1"/>
<dbReference type="RefSeq" id="XP_005715741.1">
    <property type="nucleotide sequence ID" value="XM_005715684.1"/>
</dbReference>
<dbReference type="Gene3D" id="1.10.510.10">
    <property type="entry name" value="Transferase(Phosphotransferase) domain 1"/>
    <property type="match status" value="1"/>
</dbReference>
<dbReference type="PANTHER" id="PTHR22967">
    <property type="entry name" value="SERINE/THREONINE PROTEIN KINASE"/>
    <property type="match status" value="1"/>
</dbReference>
<feature type="region of interest" description="Disordered" evidence="9">
    <location>
        <begin position="505"/>
        <end position="543"/>
    </location>
</feature>
<dbReference type="SUPFAM" id="SSF56112">
    <property type="entry name" value="Protein kinase-like (PK-like)"/>
    <property type="match status" value="1"/>
</dbReference>
<sequence length="543" mass="58692">MFRNFKKAIERNVSDAFSSGPSTHTSHVNTVINIGPHSLRLGPVFAEGGFSFVHIATPLHPRPTTIRYAVKRLPCQDPDAEAAARREIELLHAIPPHENIVAFHGATFHQGHAFLLFDLVDGGTLPEYLARSSRTLSQEKRLTIFQNVVAAVVHMHAQTPPIAIRDVKLENVLYDRLASCYKLCDFGSASNIAKRHTTRKEILDAEEDIANSCSAMYRAPEIADVYTKQFVCEKIDVWALGCIWHALLYDKLPFDGMSSLQILKGLPAVPPEPQYPGEYIELLKAMLTISPEERIDSFALLERVDALLGRKTDDALRKAGASLRKQRARDFGTEQAPKLCGPEGDLLSFDAQPLPNVPTSSPARYASPQPKACGTAFPLQSNANNSTAPANRIAIQEQGWADFDSAFGGAAAVAPVKMPPISSAPLTPLDKVGGGHARSRGSSLASLAAKPAESTKQQISRAKIPLPISSAISQTASISQSTSDVGSKGNEVASLIDFSDLQVTASKSKPSWTYDNRKRSAPSEQTSPPPVVDSTDLIDFGSG</sequence>
<keyword evidence="12" id="KW-1185">Reference proteome</keyword>
<feature type="compositionally biased region" description="Polar residues" evidence="9">
    <location>
        <begin position="505"/>
        <end position="514"/>
    </location>
</feature>
<dbReference type="EMBL" id="HG001751">
    <property type="protein sequence ID" value="CDF35922.1"/>
    <property type="molecule type" value="Genomic_DNA"/>
</dbReference>
<dbReference type="InterPro" id="IPR011009">
    <property type="entry name" value="Kinase-like_dom_sf"/>
</dbReference>
<dbReference type="SMART" id="SM00220">
    <property type="entry name" value="S_TKc"/>
    <property type="match status" value="1"/>
</dbReference>
<proteinExistence type="predicted"/>
<dbReference type="STRING" id="2769.R7QBP6"/>
<accession>R7QBP6</accession>
<evidence type="ECO:0000256" key="3">
    <source>
        <dbReference type="ARBA" id="ARBA00022679"/>
    </source>
</evidence>
<dbReference type="OrthoDB" id="248923at2759"/>
<evidence type="ECO:0000313" key="11">
    <source>
        <dbReference type="EMBL" id="CDF35922.1"/>
    </source>
</evidence>
<dbReference type="KEGG" id="ccp:CHC_T00009003001"/>
<evidence type="ECO:0000256" key="2">
    <source>
        <dbReference type="ARBA" id="ARBA00022527"/>
    </source>
</evidence>
<dbReference type="Proteomes" id="UP000012073">
    <property type="component" value="Unassembled WGS sequence"/>
</dbReference>
<dbReference type="PROSITE" id="PS50011">
    <property type="entry name" value="PROTEIN_KINASE_DOM"/>
    <property type="match status" value="1"/>
</dbReference>
<comment type="catalytic activity">
    <reaction evidence="7">
        <text>L-threonyl-[protein] + ATP = O-phospho-L-threonyl-[protein] + ADP + H(+)</text>
        <dbReference type="Rhea" id="RHEA:46608"/>
        <dbReference type="Rhea" id="RHEA-COMP:11060"/>
        <dbReference type="Rhea" id="RHEA-COMP:11605"/>
        <dbReference type="ChEBI" id="CHEBI:15378"/>
        <dbReference type="ChEBI" id="CHEBI:30013"/>
        <dbReference type="ChEBI" id="CHEBI:30616"/>
        <dbReference type="ChEBI" id="CHEBI:61977"/>
        <dbReference type="ChEBI" id="CHEBI:456216"/>
        <dbReference type="EC" id="2.7.11.1"/>
    </reaction>
</comment>
<evidence type="ECO:0000256" key="6">
    <source>
        <dbReference type="ARBA" id="ARBA00022840"/>
    </source>
</evidence>
<dbReference type="Gramene" id="CDF35922">
    <property type="protein sequence ID" value="CDF35922"/>
    <property type="gene ID" value="CHC_T00009003001"/>
</dbReference>
<reference evidence="12" key="1">
    <citation type="journal article" date="2013" name="Proc. Natl. Acad. Sci. U.S.A.">
        <title>Genome structure and metabolic features in the red seaweed Chondrus crispus shed light on evolution of the Archaeplastida.</title>
        <authorList>
            <person name="Collen J."/>
            <person name="Porcel B."/>
            <person name="Carre W."/>
            <person name="Ball S.G."/>
            <person name="Chaparro C."/>
            <person name="Tonon T."/>
            <person name="Barbeyron T."/>
            <person name="Michel G."/>
            <person name="Noel B."/>
            <person name="Valentin K."/>
            <person name="Elias M."/>
            <person name="Artiguenave F."/>
            <person name="Arun A."/>
            <person name="Aury J.M."/>
            <person name="Barbosa-Neto J.F."/>
            <person name="Bothwell J.H."/>
            <person name="Bouget F.Y."/>
            <person name="Brillet L."/>
            <person name="Cabello-Hurtado F."/>
            <person name="Capella-Gutierrez S."/>
            <person name="Charrier B."/>
            <person name="Cladiere L."/>
            <person name="Cock J.M."/>
            <person name="Coelho S.M."/>
            <person name="Colleoni C."/>
            <person name="Czjzek M."/>
            <person name="Da Silva C."/>
            <person name="Delage L."/>
            <person name="Denoeud F."/>
            <person name="Deschamps P."/>
            <person name="Dittami S.M."/>
            <person name="Gabaldon T."/>
            <person name="Gachon C.M."/>
            <person name="Groisillier A."/>
            <person name="Herve C."/>
            <person name="Jabbari K."/>
            <person name="Katinka M."/>
            <person name="Kloareg B."/>
            <person name="Kowalczyk N."/>
            <person name="Labadie K."/>
            <person name="Leblanc C."/>
            <person name="Lopez P.J."/>
            <person name="McLachlan D.H."/>
            <person name="Meslet-Cladiere L."/>
            <person name="Moustafa A."/>
            <person name="Nehr Z."/>
            <person name="Nyvall Collen P."/>
            <person name="Panaud O."/>
            <person name="Partensky F."/>
            <person name="Poulain J."/>
            <person name="Rensing S.A."/>
            <person name="Rousvoal S."/>
            <person name="Samson G."/>
            <person name="Symeonidi A."/>
            <person name="Weissenbach J."/>
            <person name="Zambounis A."/>
            <person name="Wincker P."/>
            <person name="Boyen C."/>
        </authorList>
    </citation>
    <scope>NUCLEOTIDE SEQUENCE [LARGE SCALE GENOMIC DNA]</scope>
    <source>
        <strain evidence="12">cv. Stackhouse</strain>
    </source>
</reference>
<evidence type="ECO:0000256" key="4">
    <source>
        <dbReference type="ARBA" id="ARBA00022741"/>
    </source>
</evidence>
<organism evidence="11 12">
    <name type="scientific">Chondrus crispus</name>
    <name type="common">Carrageen Irish moss</name>
    <name type="synonym">Polymorpha crispa</name>
    <dbReference type="NCBI Taxonomy" id="2769"/>
    <lineage>
        <taxon>Eukaryota</taxon>
        <taxon>Rhodophyta</taxon>
        <taxon>Florideophyceae</taxon>
        <taxon>Rhodymeniophycidae</taxon>
        <taxon>Gigartinales</taxon>
        <taxon>Gigartinaceae</taxon>
        <taxon>Chondrus</taxon>
    </lineage>
</organism>
<dbReference type="GO" id="GO:0005524">
    <property type="term" value="F:ATP binding"/>
    <property type="evidence" value="ECO:0007669"/>
    <property type="project" value="UniProtKB-KW"/>
</dbReference>
<dbReference type="PhylomeDB" id="R7QBP6"/>
<keyword evidence="6" id="KW-0067">ATP-binding</keyword>